<reference evidence="1 2" key="1">
    <citation type="journal article" date="2016" name="Nat. Commun.">
        <title>Thousands of microbial genomes shed light on interconnected biogeochemical processes in an aquifer system.</title>
        <authorList>
            <person name="Anantharaman K."/>
            <person name="Brown C.T."/>
            <person name="Hug L.A."/>
            <person name="Sharon I."/>
            <person name="Castelle C.J."/>
            <person name="Probst A.J."/>
            <person name="Thomas B.C."/>
            <person name="Singh A."/>
            <person name="Wilkins M.J."/>
            <person name="Karaoz U."/>
            <person name="Brodie E.L."/>
            <person name="Williams K.H."/>
            <person name="Hubbard S.S."/>
            <person name="Banfield J.F."/>
        </authorList>
    </citation>
    <scope>NUCLEOTIDE SEQUENCE [LARGE SCALE GENOMIC DNA]</scope>
</reference>
<dbReference type="AlphaFoldDB" id="A0A1F7RW11"/>
<gene>
    <name evidence="1" type="ORF">A2W05_10005</name>
</gene>
<name>A0A1F7RW11_9BACT</name>
<organism evidence="1 2">
    <name type="scientific">Candidatus Schekmanbacteria bacterium RBG_16_38_10</name>
    <dbReference type="NCBI Taxonomy" id="1817879"/>
    <lineage>
        <taxon>Bacteria</taxon>
        <taxon>Candidatus Schekmaniibacteriota</taxon>
    </lineage>
</organism>
<proteinExistence type="predicted"/>
<dbReference type="InterPro" id="IPR024747">
    <property type="entry name" value="Pyridox_Oxase-rel"/>
</dbReference>
<dbReference type="PANTHER" id="PTHR34071">
    <property type="entry name" value="5-NITROIMIDAZOLE ANTIBIOTICS RESISTANCE PROTEIN, NIMA-FAMILY-RELATED PROTEIN-RELATED"/>
    <property type="match status" value="1"/>
</dbReference>
<evidence type="ECO:0000313" key="1">
    <source>
        <dbReference type="EMBL" id="OGL45745.1"/>
    </source>
</evidence>
<sequence>MRRKDREISKQEAMVVLQQAKYGILSIASLDGIPYGIPLNYCLMNDAIYFHCAIDGRKLEILSQNNAVSFCVVGDTEVLPDKFGMKYESAIVSGTAQEVTGSEKQYALECVLKKYSQAYFNKGLEVIKVNINRTRVYKIIIQTTTGKACR</sequence>
<comment type="caution">
    <text evidence="1">The sequence shown here is derived from an EMBL/GenBank/DDBJ whole genome shotgun (WGS) entry which is preliminary data.</text>
</comment>
<dbReference type="EMBL" id="MGDE01000117">
    <property type="protein sequence ID" value="OGL45745.1"/>
    <property type="molecule type" value="Genomic_DNA"/>
</dbReference>
<accession>A0A1F7RW11</accession>
<dbReference type="Pfam" id="PF12900">
    <property type="entry name" value="Pyridox_ox_2"/>
    <property type="match status" value="1"/>
</dbReference>
<protein>
    <submittedName>
        <fullName evidence="1">MFS transporter</fullName>
    </submittedName>
</protein>
<dbReference type="Gene3D" id="2.30.110.10">
    <property type="entry name" value="Electron Transport, Fmn-binding Protein, Chain A"/>
    <property type="match status" value="1"/>
</dbReference>
<dbReference type="InterPro" id="IPR012349">
    <property type="entry name" value="Split_barrel_FMN-bd"/>
</dbReference>
<dbReference type="SUPFAM" id="SSF50475">
    <property type="entry name" value="FMN-binding split barrel"/>
    <property type="match status" value="1"/>
</dbReference>
<evidence type="ECO:0000313" key="2">
    <source>
        <dbReference type="Proteomes" id="UP000178797"/>
    </source>
</evidence>
<dbReference type="PANTHER" id="PTHR34071:SF2">
    <property type="entry name" value="FLAVIN-NUCLEOTIDE-BINDING PROTEIN"/>
    <property type="match status" value="1"/>
</dbReference>
<dbReference type="Proteomes" id="UP000178797">
    <property type="component" value="Unassembled WGS sequence"/>
</dbReference>